<feature type="active site" description="Proton donor" evidence="3">
    <location>
        <position position="149"/>
    </location>
</feature>
<dbReference type="SUPFAM" id="SSF48208">
    <property type="entry name" value="Six-hairpin glycosidases"/>
    <property type="match status" value="1"/>
</dbReference>
<comment type="similarity">
    <text evidence="2">Belongs to the glycosyl hydrolase 88 family.</text>
</comment>
<dbReference type="InterPro" id="IPR008928">
    <property type="entry name" value="6-hairpin_glycosidase_sf"/>
</dbReference>
<dbReference type="InterPro" id="IPR010905">
    <property type="entry name" value="Glyco_hydro_88"/>
</dbReference>
<dbReference type="InterPro" id="IPR012341">
    <property type="entry name" value="6hp_glycosidase-like_sf"/>
</dbReference>
<keyword evidence="6" id="KW-1185">Reference proteome</keyword>
<dbReference type="Proteomes" id="UP001153404">
    <property type="component" value="Unassembled WGS sequence"/>
</dbReference>
<reference evidence="5" key="1">
    <citation type="submission" date="2022-10" db="EMBL/GenBank/DDBJ databases">
        <title>Comparative genomic analysis of Cohnella hashimotonis sp. nov., isolated from the International Space Station.</title>
        <authorList>
            <person name="Simpson A."/>
            <person name="Venkateswaran K."/>
        </authorList>
    </citation>
    <scope>NUCLEOTIDE SEQUENCE</scope>
    <source>
        <strain evidence="5">DSM 28161</strain>
    </source>
</reference>
<dbReference type="GO" id="GO:0052757">
    <property type="term" value="F:chondroitin hydrolase activity"/>
    <property type="evidence" value="ECO:0007669"/>
    <property type="project" value="TreeGrafter"/>
</dbReference>
<proteinExistence type="inferred from homology"/>
<evidence type="ECO:0000313" key="5">
    <source>
        <dbReference type="EMBL" id="MDG0809951.1"/>
    </source>
</evidence>
<evidence type="ECO:0000256" key="4">
    <source>
        <dbReference type="PIRSR" id="PIRSR610905-2"/>
    </source>
</evidence>
<name>A0A9X4QSC6_9BACL</name>
<dbReference type="AlphaFoldDB" id="A0A9X4QSC6"/>
<dbReference type="InterPro" id="IPR052369">
    <property type="entry name" value="UG_Glycosaminoglycan_Hydrolase"/>
</dbReference>
<feature type="binding site" evidence="4">
    <location>
        <position position="92"/>
    </location>
    <ligand>
        <name>substrate</name>
    </ligand>
</feature>
<gene>
    <name evidence="5" type="ORF">OMP40_11810</name>
</gene>
<dbReference type="PANTHER" id="PTHR36845">
    <property type="entry name" value="HYDROLASE, PUTATIVE (AFU_ORTHOLOGUE AFUA_7G05090)-RELATED"/>
    <property type="match status" value="1"/>
</dbReference>
<comment type="caution">
    <text evidence="5">The sequence shown here is derived from an EMBL/GenBank/DDBJ whole genome shotgun (WGS) entry which is preliminary data.</text>
</comment>
<protein>
    <submittedName>
        <fullName evidence="5">Glycoside hydrolase family 88 protein</fullName>
    </submittedName>
</protein>
<feature type="binding site" evidence="4">
    <location>
        <position position="225"/>
    </location>
    <ligand>
        <name>substrate</name>
    </ligand>
</feature>
<accession>A0A9X4QSC6</accession>
<dbReference type="GO" id="GO:0000272">
    <property type="term" value="P:polysaccharide catabolic process"/>
    <property type="evidence" value="ECO:0007669"/>
    <property type="project" value="TreeGrafter"/>
</dbReference>
<evidence type="ECO:0000256" key="3">
    <source>
        <dbReference type="PIRSR" id="PIRSR610905-1"/>
    </source>
</evidence>
<dbReference type="RefSeq" id="WP_277531523.1">
    <property type="nucleotide sequence ID" value="NZ_JAPDIA010000003.1"/>
</dbReference>
<organism evidence="5 6">
    <name type="scientific">Cohnella rhizosphaerae</name>
    <dbReference type="NCBI Taxonomy" id="1457232"/>
    <lineage>
        <taxon>Bacteria</taxon>
        <taxon>Bacillati</taxon>
        <taxon>Bacillota</taxon>
        <taxon>Bacilli</taxon>
        <taxon>Bacillales</taxon>
        <taxon>Paenibacillaceae</taxon>
        <taxon>Cohnella</taxon>
    </lineage>
</organism>
<feature type="binding site" evidence="4">
    <location>
        <position position="149"/>
    </location>
    <ligand>
        <name>substrate</name>
    </ligand>
</feature>
<evidence type="ECO:0000313" key="6">
    <source>
        <dbReference type="Proteomes" id="UP001153404"/>
    </source>
</evidence>
<dbReference type="EMBL" id="JAPDIA010000003">
    <property type="protein sequence ID" value="MDG0809951.1"/>
    <property type="molecule type" value="Genomic_DNA"/>
</dbReference>
<sequence length="385" mass="42290">MSEWNAAELLARLERKVDRMIAQFGDRCPHFAGKDGIYDDMGTDWWTSGFWGGLLWVMYGATGEARYREAAWHWDETIERWFVLPTDQLNHDVGFQFLPTAVIKHTATGDADGCRRGLAAANFLAGRFNPAGGFIRAWNGDKYGWAIVDCMMNIPLLFWATQITGDPRYKHIALLHADTSLRYSVRDDGSVNHIVSFDPESGEYLGSIGGQGNAPDSAWSRGTAWGLYGFAAAYGWTGDVKYLNAAKRIAHFFVAALPDDLVPYWDFRLDTAEGEPRDSSAAAIAASGLLDIASSVPPAERGIYLDSATRILASLTANYGTWDRPEHEGILIAATGHKPGNGCIDGSLVYGDYFYVEAVAKLNGWRHRVFGPQPDALAPKPAVSV</sequence>
<keyword evidence="1 5" id="KW-0378">Hydrolase</keyword>
<feature type="binding site" evidence="4">
    <location>
        <position position="221"/>
    </location>
    <ligand>
        <name>substrate</name>
    </ligand>
</feature>
<evidence type="ECO:0000256" key="2">
    <source>
        <dbReference type="ARBA" id="ARBA00038358"/>
    </source>
</evidence>
<feature type="active site" description="Nucleophile" evidence="3">
    <location>
        <position position="92"/>
    </location>
</feature>
<dbReference type="Pfam" id="PF07470">
    <property type="entry name" value="Glyco_hydro_88"/>
    <property type="match status" value="1"/>
</dbReference>
<dbReference type="Gene3D" id="1.50.10.10">
    <property type="match status" value="1"/>
</dbReference>
<evidence type="ECO:0000256" key="1">
    <source>
        <dbReference type="ARBA" id="ARBA00022801"/>
    </source>
</evidence>
<dbReference type="PANTHER" id="PTHR36845:SF1">
    <property type="entry name" value="HYDROLASE, PUTATIVE (AFU_ORTHOLOGUE AFUA_7G05090)-RELATED"/>
    <property type="match status" value="1"/>
</dbReference>